<dbReference type="InterPro" id="IPR036596">
    <property type="entry name" value="Cyt-C_aa3_sf"/>
</dbReference>
<protein>
    <submittedName>
        <fullName evidence="3">Bacterial aa3 type cytochrome c oxidase subunit IV</fullName>
    </submittedName>
</protein>
<dbReference type="EMBL" id="CP016591">
    <property type="protein sequence ID" value="ANY20117.1"/>
    <property type="molecule type" value="Genomic_DNA"/>
</dbReference>
<gene>
    <name evidence="3" type="ORF">A6F68_01604</name>
</gene>
<evidence type="ECO:0000313" key="3">
    <source>
        <dbReference type="EMBL" id="ANY20117.1"/>
    </source>
</evidence>
<dbReference type="Pfam" id="PF07835">
    <property type="entry name" value="COX4_pro_2"/>
    <property type="match status" value="1"/>
</dbReference>
<dbReference type="Proteomes" id="UP000092932">
    <property type="component" value="Chromosome"/>
</dbReference>
<keyword evidence="1" id="KW-1133">Transmembrane helix</keyword>
<name>A0A1B2ADA3_9SPHN</name>
<feature type="domain" description="Cytochrome c oxidase subunit IV bacterial aa3 type" evidence="2">
    <location>
        <begin position="2"/>
        <end position="38"/>
    </location>
</feature>
<dbReference type="SUPFAM" id="SSF81469">
    <property type="entry name" value="Bacterial aa3 type cytochrome c oxidase subunit IV"/>
    <property type="match status" value="1"/>
</dbReference>
<proteinExistence type="predicted"/>
<evidence type="ECO:0000256" key="1">
    <source>
        <dbReference type="SAM" id="Phobius"/>
    </source>
</evidence>
<feature type="transmembrane region" description="Helical" evidence="1">
    <location>
        <begin position="20"/>
        <end position="40"/>
    </location>
</feature>
<dbReference type="AlphaFoldDB" id="A0A1B2ADA3"/>
<evidence type="ECO:0000259" key="2">
    <source>
        <dbReference type="Pfam" id="PF07835"/>
    </source>
</evidence>
<sequence length="41" mass="4399">MATGNDMKAHKGTYGGFITLLKWSVPLIAILTILIIIAIAE</sequence>
<accession>A0A1B2ADA3</accession>
<keyword evidence="1" id="KW-0812">Transmembrane</keyword>
<reference evidence="3 4" key="1">
    <citation type="submission" date="2016-07" db="EMBL/GenBank/DDBJ databases">
        <title>Complete genome sequence of Altererythrobacter dongtanensis KCTC 22672, a type strain with esterase isolated from tidal flat.</title>
        <authorList>
            <person name="Cheng H."/>
            <person name="Wu Y.-H."/>
            <person name="Zhou P."/>
            <person name="Huo Y.-Y."/>
            <person name="Wang C.-S."/>
            <person name="Xu X.-W."/>
        </authorList>
    </citation>
    <scope>NUCLEOTIDE SEQUENCE [LARGE SCALE GENOMIC DNA]</scope>
    <source>
        <strain evidence="3 4">KCTC 22672</strain>
    </source>
</reference>
<keyword evidence="1" id="KW-0472">Membrane</keyword>
<dbReference type="Gene3D" id="1.20.5.160">
    <property type="entry name" value="Bacterial aa3 type cytochrome c oxidase subunit IV"/>
    <property type="match status" value="1"/>
</dbReference>
<dbReference type="KEGG" id="ado:A6F68_01604"/>
<organism evidence="3 4">
    <name type="scientific">Tsuneonella dongtanensis</name>
    <dbReference type="NCBI Taxonomy" id="692370"/>
    <lineage>
        <taxon>Bacteria</taxon>
        <taxon>Pseudomonadati</taxon>
        <taxon>Pseudomonadota</taxon>
        <taxon>Alphaproteobacteria</taxon>
        <taxon>Sphingomonadales</taxon>
        <taxon>Erythrobacteraceae</taxon>
        <taxon>Tsuneonella</taxon>
    </lineage>
</organism>
<dbReference type="InterPro" id="IPR012422">
    <property type="entry name" value="Cyt_c_oxidase_su4_bac-aa3"/>
</dbReference>
<dbReference type="STRING" id="692370.A6F68_01604"/>
<evidence type="ECO:0000313" key="4">
    <source>
        <dbReference type="Proteomes" id="UP000092932"/>
    </source>
</evidence>
<dbReference type="RefSeq" id="WP_084001756.1">
    <property type="nucleotide sequence ID" value="NZ_CP016591.1"/>
</dbReference>
<keyword evidence="4" id="KW-1185">Reference proteome</keyword>